<feature type="compositionally biased region" description="Low complexity" evidence="1">
    <location>
        <begin position="318"/>
        <end position="327"/>
    </location>
</feature>
<evidence type="ECO:0000313" key="3">
    <source>
        <dbReference type="Proteomes" id="UP000076722"/>
    </source>
</evidence>
<feature type="compositionally biased region" description="Polar residues" evidence="1">
    <location>
        <begin position="339"/>
        <end position="350"/>
    </location>
</feature>
<name>A0A164PJX8_9AGAM</name>
<feature type="compositionally biased region" description="Polar residues" evidence="1">
    <location>
        <begin position="293"/>
        <end position="302"/>
    </location>
</feature>
<evidence type="ECO:0000313" key="2">
    <source>
        <dbReference type="EMBL" id="KZS88804.1"/>
    </source>
</evidence>
<dbReference type="Proteomes" id="UP000076722">
    <property type="component" value="Unassembled WGS sequence"/>
</dbReference>
<feature type="region of interest" description="Disordered" evidence="1">
    <location>
        <begin position="163"/>
        <end position="190"/>
    </location>
</feature>
<feature type="compositionally biased region" description="Polar residues" evidence="1">
    <location>
        <begin position="372"/>
        <end position="386"/>
    </location>
</feature>
<feature type="region of interest" description="Disordered" evidence="1">
    <location>
        <begin position="236"/>
        <end position="327"/>
    </location>
</feature>
<feature type="compositionally biased region" description="Low complexity" evidence="1">
    <location>
        <begin position="236"/>
        <end position="258"/>
    </location>
</feature>
<feature type="compositionally biased region" description="Pro residues" evidence="1">
    <location>
        <begin position="67"/>
        <end position="76"/>
    </location>
</feature>
<sequence length="668" mass="71376">MASAYHHGSFQRPSINHPVNGLANTTRRGEEQGDEDAQRAARIALPPTPSTETHASDAFPPKSNPTSHPPTLPFPSTPTSGVDQRVTANNADLHIADPTNDMTWAHDRETPNEPSDTSSPFVPQITNPANVPHSQPIPLRRTASVQTNTDTFSPSTLAAQIERRADSQGGLEPVEARQPRASESYSYQWPNSGSRITLELSSDNPAIATPTPPGFFAYPPANTASTTILNLSLSITNNNSRPPLPPTDSSSLPDTSSRYLEPNVGLDGRDQRRARISGSASQLESSKTDSHAVRNNQGSESTPRPDEPPTQINLPNLQASSQAGSEAGSTLLLPEKSRVTISSPESQTLPIQPDPVCENRDSVPVSPPQLHQDPTSQPQGTLSPSPVSEEEWLAQPAHHEAERDQPPALHQLQTSPNPWPDELRASNPNSMGNIDEDLRPRHPTDAPLDPRGYQPRRSRDARPSDPLPNPATLNNSPTLTPDAVDTPEANHNASPGICPSVDTEAPVSPTSPVSPPPRYSFLDPGGPNGGITTPPSLPPPASPGGQGSPEPQPHPAENSTPPRPRANPIQHVPQADPTQQTAQANPTPLNRQSSEFHLTLGSQLQTNTVSQPDQLTHAGEHQGSSHKNEQSSTPQANPGNGFVECLASCWAGFTAGLSYIFCCKCCRK</sequence>
<feature type="region of interest" description="Disordered" evidence="1">
    <location>
        <begin position="1"/>
        <end position="137"/>
    </location>
</feature>
<feature type="compositionally biased region" description="Polar residues" evidence="1">
    <location>
        <begin position="112"/>
        <end position="133"/>
    </location>
</feature>
<organism evidence="2 3">
    <name type="scientific">Sistotremastrum niveocremeum HHB9708</name>
    <dbReference type="NCBI Taxonomy" id="1314777"/>
    <lineage>
        <taxon>Eukaryota</taxon>
        <taxon>Fungi</taxon>
        <taxon>Dikarya</taxon>
        <taxon>Basidiomycota</taxon>
        <taxon>Agaricomycotina</taxon>
        <taxon>Agaricomycetes</taxon>
        <taxon>Sistotremastrales</taxon>
        <taxon>Sistotremastraceae</taxon>
        <taxon>Sertulicium</taxon>
        <taxon>Sertulicium niveocremeum</taxon>
    </lineage>
</organism>
<feature type="compositionally biased region" description="Basic and acidic residues" evidence="1">
    <location>
        <begin position="27"/>
        <end position="39"/>
    </location>
</feature>
<accession>A0A164PJX8</accession>
<dbReference type="EMBL" id="KV419433">
    <property type="protein sequence ID" value="KZS88804.1"/>
    <property type="molecule type" value="Genomic_DNA"/>
</dbReference>
<reference evidence="2 3" key="1">
    <citation type="journal article" date="2016" name="Mol. Biol. Evol.">
        <title>Comparative Genomics of Early-Diverging Mushroom-Forming Fungi Provides Insights into the Origins of Lignocellulose Decay Capabilities.</title>
        <authorList>
            <person name="Nagy L.G."/>
            <person name="Riley R."/>
            <person name="Tritt A."/>
            <person name="Adam C."/>
            <person name="Daum C."/>
            <person name="Floudas D."/>
            <person name="Sun H."/>
            <person name="Yadav J.S."/>
            <person name="Pangilinan J."/>
            <person name="Larsson K.H."/>
            <person name="Matsuura K."/>
            <person name="Barry K."/>
            <person name="Labutti K."/>
            <person name="Kuo R."/>
            <person name="Ohm R.A."/>
            <person name="Bhattacharya S.S."/>
            <person name="Shirouzu T."/>
            <person name="Yoshinaga Y."/>
            <person name="Martin F.M."/>
            <person name="Grigoriev I.V."/>
            <person name="Hibbett D.S."/>
        </authorList>
    </citation>
    <scope>NUCLEOTIDE SEQUENCE [LARGE SCALE GENOMIC DNA]</scope>
    <source>
        <strain evidence="2 3">HHB9708</strain>
    </source>
</reference>
<protein>
    <submittedName>
        <fullName evidence="2">Uncharacterized protein</fullName>
    </submittedName>
</protein>
<feature type="region of interest" description="Disordered" evidence="1">
    <location>
        <begin position="339"/>
        <end position="638"/>
    </location>
</feature>
<proteinExistence type="predicted"/>
<dbReference type="AlphaFoldDB" id="A0A164PJX8"/>
<gene>
    <name evidence="2" type="ORF">SISNIDRAFT_469876</name>
</gene>
<feature type="compositionally biased region" description="Polar residues" evidence="1">
    <location>
        <begin position="589"/>
        <end position="614"/>
    </location>
</feature>
<feature type="compositionally biased region" description="Polar residues" evidence="1">
    <location>
        <begin position="181"/>
        <end position="190"/>
    </location>
</feature>
<keyword evidence="3" id="KW-1185">Reference proteome</keyword>
<evidence type="ECO:0000256" key="1">
    <source>
        <dbReference type="SAM" id="MobiDB-lite"/>
    </source>
</evidence>
<feature type="compositionally biased region" description="Low complexity" evidence="1">
    <location>
        <begin position="573"/>
        <end position="588"/>
    </location>
</feature>